<accession>A0A2T0XGF0</accession>
<dbReference type="Pfam" id="PF01436">
    <property type="entry name" value="NHL"/>
    <property type="match status" value="1"/>
</dbReference>
<sequence>MKSLLVTALMAVSTTTFAQAGVPEIPFDSVPNPLVMPKDMHLGEVSGVAVNSKGHIFVLHRGATSGPAFSAAASQLLEFDGKGQFIREVGKGLYAWSYAHMVRIDKDDNIWVTDKGSDMVISFDPAGRVRMVFGRKQEASDKETGPLEHPNPPLKAEVGKFRQVTDVAWDPQGDLFISDGYVNSRVAKADKNGNWLMSWGDRGQKQGEFHTPHSIAADANGNIYVADRGNRRIQVFDSNGKFQREMKIDVPFDPKIQPAIGDVPDISKKDDPAMINKVQMPGSPWSLCITTGPKPVMFVSDAYPGRIYKMTLDGTVLGVLGQSGKQLKQFGWIHAIACPNENTLYVGELLNWRVQKLLLHPTKK</sequence>
<dbReference type="InterPro" id="IPR001258">
    <property type="entry name" value="NHL_repeat"/>
</dbReference>
<organism evidence="6 7">
    <name type="scientific">Jezberella montanilacus</name>
    <dbReference type="NCBI Taxonomy" id="323426"/>
    <lineage>
        <taxon>Bacteria</taxon>
        <taxon>Pseudomonadati</taxon>
        <taxon>Pseudomonadota</taxon>
        <taxon>Betaproteobacteria</taxon>
        <taxon>Burkholderiales</taxon>
        <taxon>Alcaligenaceae</taxon>
        <taxon>Jezberella</taxon>
    </lineage>
</organism>
<evidence type="ECO:0000313" key="6">
    <source>
        <dbReference type="EMBL" id="PRY98028.1"/>
    </source>
</evidence>
<evidence type="ECO:0000256" key="1">
    <source>
        <dbReference type="ARBA" id="ARBA00022729"/>
    </source>
</evidence>
<name>A0A2T0XGF0_9BURK</name>
<evidence type="ECO:0000256" key="5">
    <source>
        <dbReference type="SAM" id="SignalP"/>
    </source>
</evidence>
<feature type="chain" id="PRO_5015473779" evidence="5">
    <location>
        <begin position="19"/>
        <end position="364"/>
    </location>
</feature>
<dbReference type="InterPro" id="IPR011042">
    <property type="entry name" value="6-blade_b-propeller_TolB-like"/>
</dbReference>
<protein>
    <submittedName>
        <fullName evidence="6">NHL repeat-containing protein</fullName>
    </submittedName>
</protein>
<dbReference type="EMBL" id="PVTV01000013">
    <property type="protein sequence ID" value="PRY98028.1"/>
    <property type="molecule type" value="Genomic_DNA"/>
</dbReference>
<dbReference type="PROSITE" id="PS51125">
    <property type="entry name" value="NHL"/>
    <property type="match status" value="1"/>
</dbReference>
<evidence type="ECO:0000313" key="7">
    <source>
        <dbReference type="Proteomes" id="UP000238308"/>
    </source>
</evidence>
<feature type="repeat" description="NHL" evidence="4">
    <location>
        <begin position="202"/>
        <end position="239"/>
    </location>
</feature>
<dbReference type="Gene3D" id="2.120.10.30">
    <property type="entry name" value="TolB, C-terminal domain"/>
    <property type="match status" value="2"/>
</dbReference>
<comment type="caution">
    <text evidence="6">The sequence shown here is derived from an EMBL/GenBank/DDBJ whole genome shotgun (WGS) entry which is preliminary data.</text>
</comment>
<keyword evidence="7" id="KW-1185">Reference proteome</keyword>
<dbReference type="OrthoDB" id="9768084at2"/>
<dbReference type="RefSeq" id="WP_106227591.1">
    <property type="nucleotide sequence ID" value="NZ_PVTV01000013.1"/>
</dbReference>
<dbReference type="Proteomes" id="UP000238308">
    <property type="component" value="Unassembled WGS sequence"/>
</dbReference>
<dbReference type="AlphaFoldDB" id="A0A2T0XGF0"/>
<proteinExistence type="predicted"/>
<evidence type="ECO:0000256" key="2">
    <source>
        <dbReference type="ARBA" id="ARBA00022737"/>
    </source>
</evidence>
<keyword evidence="2" id="KW-0677">Repeat</keyword>
<evidence type="ECO:0000256" key="3">
    <source>
        <dbReference type="ARBA" id="ARBA00023180"/>
    </source>
</evidence>
<keyword evidence="3" id="KW-0325">Glycoprotein</keyword>
<keyword evidence="1 5" id="KW-0732">Signal</keyword>
<dbReference type="SUPFAM" id="SSF101898">
    <property type="entry name" value="NHL repeat"/>
    <property type="match status" value="1"/>
</dbReference>
<dbReference type="CDD" id="cd14958">
    <property type="entry name" value="NHL_PAL_like"/>
    <property type="match status" value="1"/>
</dbReference>
<reference evidence="6 7" key="1">
    <citation type="submission" date="2018-03" db="EMBL/GenBank/DDBJ databases">
        <title>Genomic Encyclopedia of Type Strains, Phase III (KMG-III): the genomes of soil and plant-associated and newly described type strains.</title>
        <authorList>
            <person name="Whitman W."/>
        </authorList>
    </citation>
    <scope>NUCLEOTIDE SEQUENCE [LARGE SCALE GENOMIC DNA]</scope>
    <source>
        <strain evidence="6 7">MWH-P2sevCIIIb</strain>
    </source>
</reference>
<gene>
    <name evidence="6" type="ORF">BCM14_1745</name>
</gene>
<dbReference type="PANTHER" id="PTHR10680">
    <property type="entry name" value="PEPTIDYL-GLYCINE ALPHA-AMIDATING MONOOXYGENASE"/>
    <property type="match status" value="1"/>
</dbReference>
<evidence type="ECO:0000256" key="4">
    <source>
        <dbReference type="PROSITE-ProRule" id="PRU00504"/>
    </source>
</evidence>
<feature type="signal peptide" evidence="5">
    <location>
        <begin position="1"/>
        <end position="18"/>
    </location>
</feature>